<dbReference type="PROSITE" id="PS51459">
    <property type="entry name" value="FIDO"/>
    <property type="match status" value="1"/>
</dbReference>
<dbReference type="PANTHER" id="PTHR39560">
    <property type="entry name" value="PROTEIN ADENYLYLTRANSFERASE FIC-RELATED"/>
    <property type="match status" value="1"/>
</dbReference>
<evidence type="ECO:0000256" key="4">
    <source>
        <dbReference type="ARBA" id="ARBA00022840"/>
    </source>
</evidence>
<comment type="catalytic activity">
    <reaction evidence="6">
        <text>L-threonyl-[protein] + ATP = 3-O-(5'-adenylyl)-L-threonyl-[protein] + diphosphate</text>
        <dbReference type="Rhea" id="RHEA:54292"/>
        <dbReference type="Rhea" id="RHEA-COMP:11060"/>
        <dbReference type="Rhea" id="RHEA-COMP:13847"/>
        <dbReference type="ChEBI" id="CHEBI:30013"/>
        <dbReference type="ChEBI" id="CHEBI:30616"/>
        <dbReference type="ChEBI" id="CHEBI:33019"/>
        <dbReference type="ChEBI" id="CHEBI:138113"/>
        <dbReference type="EC" id="2.7.7.108"/>
    </reaction>
</comment>
<name>A0A7W5CMA2_9MICO</name>
<keyword evidence="2" id="KW-0548">Nucleotidyltransferase</keyword>
<evidence type="ECO:0000313" key="10">
    <source>
        <dbReference type="EMBL" id="MBB3159544.1"/>
    </source>
</evidence>
<organism evidence="10 11">
    <name type="scientific">Microbacterium proteolyticum</name>
    <dbReference type="NCBI Taxonomy" id="1572644"/>
    <lineage>
        <taxon>Bacteria</taxon>
        <taxon>Bacillati</taxon>
        <taxon>Actinomycetota</taxon>
        <taxon>Actinomycetes</taxon>
        <taxon>Micrococcales</taxon>
        <taxon>Microbacteriaceae</taxon>
        <taxon>Microbacterium</taxon>
    </lineage>
</organism>
<evidence type="ECO:0000256" key="5">
    <source>
        <dbReference type="ARBA" id="ARBA00034531"/>
    </source>
</evidence>
<sequence>MPRGTTFRTWDDYFIPGTSVLRNKFTAPGKPHGEPDPDKLRTLEEAFAHTRLQELHENPIAGRFDYDHMKAIHGYVFQDVYEWAGQERVAPAGQFMTKDGHAYYGAGPHLTAAAEAEYAKLAGKDYLRGLPQAKFVDELAESWGELNVIHFAREGNTRTQFVFFTQLAEQAGYRIDATRFAPGSPLRDEFVQARFHSQDTGRNDRLAAVLGKAITPLGRDASASRMSDNGVADALRASFPMSAKAAARSAPKPGASIPGRSSAQRPERGRTDTGRGGRD</sequence>
<feature type="domain" description="Fido" evidence="9">
    <location>
        <begin position="64"/>
        <end position="212"/>
    </location>
</feature>
<dbReference type="EMBL" id="JACHXY010000006">
    <property type="protein sequence ID" value="MBB3159544.1"/>
    <property type="molecule type" value="Genomic_DNA"/>
</dbReference>
<evidence type="ECO:0000256" key="2">
    <source>
        <dbReference type="ARBA" id="ARBA00022695"/>
    </source>
</evidence>
<dbReference type="InterPro" id="IPR036597">
    <property type="entry name" value="Fido-like_dom_sf"/>
</dbReference>
<dbReference type="RefSeq" id="WP_183420923.1">
    <property type="nucleotide sequence ID" value="NZ_JACHXY010000006.1"/>
</dbReference>
<gene>
    <name evidence="10" type="ORF">FHS07_003279</name>
</gene>
<dbReference type="PANTHER" id="PTHR39560:SF1">
    <property type="entry name" value="PROTEIN ADENYLYLTRANSFERASE FIC-RELATED"/>
    <property type="match status" value="1"/>
</dbReference>
<evidence type="ECO:0000256" key="6">
    <source>
        <dbReference type="ARBA" id="ARBA00047939"/>
    </source>
</evidence>
<dbReference type="InterPro" id="IPR003812">
    <property type="entry name" value="Fido"/>
</dbReference>
<evidence type="ECO:0000256" key="8">
    <source>
        <dbReference type="SAM" id="MobiDB-lite"/>
    </source>
</evidence>
<dbReference type="GO" id="GO:0070733">
    <property type="term" value="F:AMPylase activity"/>
    <property type="evidence" value="ECO:0007669"/>
    <property type="project" value="UniProtKB-EC"/>
</dbReference>
<evidence type="ECO:0000256" key="7">
    <source>
        <dbReference type="ARBA" id="ARBA00048696"/>
    </source>
</evidence>
<keyword evidence="1" id="KW-0808">Transferase</keyword>
<evidence type="ECO:0000256" key="3">
    <source>
        <dbReference type="ARBA" id="ARBA00022741"/>
    </source>
</evidence>
<evidence type="ECO:0000259" key="9">
    <source>
        <dbReference type="PROSITE" id="PS51459"/>
    </source>
</evidence>
<dbReference type="Pfam" id="PF02661">
    <property type="entry name" value="Fic"/>
    <property type="match status" value="1"/>
</dbReference>
<dbReference type="SUPFAM" id="SSF140931">
    <property type="entry name" value="Fic-like"/>
    <property type="match status" value="1"/>
</dbReference>
<comment type="catalytic activity">
    <reaction evidence="7">
        <text>L-tyrosyl-[protein] + ATP = O-(5'-adenylyl)-L-tyrosyl-[protein] + diphosphate</text>
        <dbReference type="Rhea" id="RHEA:54288"/>
        <dbReference type="Rhea" id="RHEA-COMP:10136"/>
        <dbReference type="Rhea" id="RHEA-COMP:13846"/>
        <dbReference type="ChEBI" id="CHEBI:30616"/>
        <dbReference type="ChEBI" id="CHEBI:33019"/>
        <dbReference type="ChEBI" id="CHEBI:46858"/>
        <dbReference type="ChEBI" id="CHEBI:83624"/>
        <dbReference type="EC" id="2.7.7.108"/>
    </reaction>
</comment>
<dbReference type="Gene3D" id="1.10.3290.10">
    <property type="entry name" value="Fido-like domain"/>
    <property type="match status" value="1"/>
</dbReference>
<keyword evidence="4" id="KW-0067">ATP-binding</keyword>
<feature type="compositionally biased region" description="Low complexity" evidence="8">
    <location>
        <begin position="242"/>
        <end position="256"/>
    </location>
</feature>
<dbReference type="GO" id="GO:0051302">
    <property type="term" value="P:regulation of cell division"/>
    <property type="evidence" value="ECO:0007669"/>
    <property type="project" value="TreeGrafter"/>
</dbReference>
<dbReference type="AlphaFoldDB" id="A0A7W5CMA2"/>
<evidence type="ECO:0000256" key="1">
    <source>
        <dbReference type="ARBA" id="ARBA00022679"/>
    </source>
</evidence>
<dbReference type="GO" id="GO:0005524">
    <property type="term" value="F:ATP binding"/>
    <property type="evidence" value="ECO:0007669"/>
    <property type="project" value="UniProtKB-KW"/>
</dbReference>
<accession>A0A7W5CMA2</accession>
<proteinExistence type="predicted"/>
<reference evidence="10 11" key="1">
    <citation type="submission" date="2020-08" db="EMBL/GenBank/DDBJ databases">
        <title>Genomic Encyclopedia of Type Strains, Phase III (KMG-III): the genomes of soil and plant-associated and newly described type strains.</title>
        <authorList>
            <person name="Whitman W."/>
        </authorList>
    </citation>
    <scope>NUCLEOTIDE SEQUENCE [LARGE SCALE GENOMIC DNA]</scope>
    <source>
        <strain evidence="10 11">CECT 8356</strain>
    </source>
</reference>
<dbReference type="EC" id="2.7.7.108" evidence="5"/>
<evidence type="ECO:0000313" key="11">
    <source>
        <dbReference type="Proteomes" id="UP000543579"/>
    </source>
</evidence>
<comment type="caution">
    <text evidence="10">The sequence shown here is derived from an EMBL/GenBank/DDBJ whole genome shotgun (WGS) entry which is preliminary data.</text>
</comment>
<feature type="compositionally biased region" description="Basic and acidic residues" evidence="8">
    <location>
        <begin position="265"/>
        <end position="279"/>
    </location>
</feature>
<keyword evidence="3" id="KW-0547">Nucleotide-binding</keyword>
<dbReference type="Proteomes" id="UP000543579">
    <property type="component" value="Unassembled WGS sequence"/>
</dbReference>
<protein>
    <recommendedName>
        <fullName evidence="5">protein adenylyltransferase</fullName>
        <ecNumber evidence="5">2.7.7.108</ecNumber>
    </recommendedName>
</protein>
<feature type="region of interest" description="Disordered" evidence="8">
    <location>
        <begin position="242"/>
        <end position="279"/>
    </location>
</feature>